<organism evidence="1 2">
    <name type="scientific">Vibrio jasicida</name>
    <dbReference type="NCBI Taxonomy" id="766224"/>
    <lineage>
        <taxon>Bacteria</taxon>
        <taxon>Pseudomonadati</taxon>
        <taxon>Pseudomonadota</taxon>
        <taxon>Gammaproteobacteria</taxon>
        <taxon>Vibrionales</taxon>
        <taxon>Vibrionaceae</taxon>
        <taxon>Vibrio</taxon>
    </lineage>
</organism>
<gene>
    <name evidence="1" type="ORF">THF1A12_90052</name>
</gene>
<dbReference type="RefSeq" id="WP_409588116.1">
    <property type="nucleotide sequence ID" value="NZ_CAKMTZ010000002.1"/>
</dbReference>
<name>A0AAU9R1Q4_9VIBR</name>
<protein>
    <submittedName>
        <fullName evidence="1">Uncharacterized protein</fullName>
    </submittedName>
</protein>
<dbReference type="EMBL" id="CAKMUD010000149">
    <property type="protein sequence ID" value="CAH1603948.1"/>
    <property type="molecule type" value="Genomic_DNA"/>
</dbReference>
<dbReference type="Proteomes" id="UP001295462">
    <property type="component" value="Unassembled WGS sequence"/>
</dbReference>
<evidence type="ECO:0000313" key="1">
    <source>
        <dbReference type="EMBL" id="CAH1603948.1"/>
    </source>
</evidence>
<accession>A0AAU9R1Q4</accession>
<proteinExistence type="predicted"/>
<dbReference type="AlphaFoldDB" id="A0AAU9R1Q4"/>
<sequence length="90" mass="10602">MKISKTTISFASRRNIELVIDEDTVSFYPLNDDSGEPAFIYSKQDTGLFFKANIWLTPETKEELPYWIMNEAMLRRLIDHVKPEFELIEN</sequence>
<reference evidence="1" key="1">
    <citation type="submission" date="2022-01" db="EMBL/GenBank/DDBJ databases">
        <authorList>
            <person name="Lagorce A."/>
        </authorList>
    </citation>
    <scope>NUCLEOTIDE SEQUENCE</scope>
    <source>
        <strain evidence="1">Th15_F1_A12</strain>
    </source>
</reference>
<comment type="caution">
    <text evidence="1">The sequence shown here is derived from an EMBL/GenBank/DDBJ whole genome shotgun (WGS) entry which is preliminary data.</text>
</comment>
<evidence type="ECO:0000313" key="2">
    <source>
        <dbReference type="Proteomes" id="UP001295462"/>
    </source>
</evidence>